<keyword evidence="2" id="KW-1185">Reference proteome</keyword>
<evidence type="ECO:0000313" key="1">
    <source>
        <dbReference type="EMBL" id="MDQ0254191.1"/>
    </source>
</evidence>
<keyword evidence="1" id="KW-0240">DNA-directed RNA polymerase</keyword>
<accession>A0ABT9ZSH9</accession>
<dbReference type="GO" id="GO:0003746">
    <property type="term" value="F:translation elongation factor activity"/>
    <property type="evidence" value="ECO:0007669"/>
    <property type="project" value="UniProtKB-KW"/>
</dbReference>
<dbReference type="RefSeq" id="WP_307323788.1">
    <property type="nucleotide sequence ID" value="NZ_JAUSUG010000005.1"/>
</dbReference>
<protein>
    <submittedName>
        <fullName evidence="1">DNA-directed RNA polymerase subunit M/transcription elongation factor TFIIS</fullName>
    </submittedName>
</protein>
<dbReference type="Proteomes" id="UP001230005">
    <property type="component" value="Unassembled WGS sequence"/>
</dbReference>
<comment type="caution">
    <text evidence="1">The sequence shown here is derived from an EMBL/GenBank/DDBJ whole genome shotgun (WGS) entry which is preliminary data.</text>
</comment>
<keyword evidence="1" id="KW-0648">Protein biosynthesis</keyword>
<reference evidence="1 2" key="1">
    <citation type="submission" date="2023-07" db="EMBL/GenBank/DDBJ databases">
        <title>Genomic Encyclopedia of Type Strains, Phase IV (KMG-IV): sequencing the most valuable type-strain genomes for metagenomic binning, comparative biology and taxonomic classification.</title>
        <authorList>
            <person name="Goeker M."/>
        </authorList>
    </citation>
    <scope>NUCLEOTIDE SEQUENCE [LARGE SCALE GENOMIC DNA]</scope>
    <source>
        <strain evidence="1 2">DSM 9768</strain>
    </source>
</reference>
<sequence>MSYCPACNGIENISQNCPSCGSLMEDKGRWFDYFDDYSAYMPINTMKLFDGIQNDLQQETCPHLLYCENCHNDSVILIQEQK</sequence>
<organism evidence="1 2">
    <name type="scientific">Evansella vedderi</name>
    <dbReference type="NCBI Taxonomy" id="38282"/>
    <lineage>
        <taxon>Bacteria</taxon>
        <taxon>Bacillati</taxon>
        <taxon>Bacillota</taxon>
        <taxon>Bacilli</taxon>
        <taxon>Bacillales</taxon>
        <taxon>Bacillaceae</taxon>
        <taxon>Evansella</taxon>
    </lineage>
</organism>
<keyword evidence="1" id="KW-0804">Transcription</keyword>
<evidence type="ECO:0000313" key="2">
    <source>
        <dbReference type="Proteomes" id="UP001230005"/>
    </source>
</evidence>
<dbReference type="GO" id="GO:0000428">
    <property type="term" value="C:DNA-directed RNA polymerase complex"/>
    <property type="evidence" value="ECO:0007669"/>
    <property type="project" value="UniProtKB-KW"/>
</dbReference>
<dbReference type="EMBL" id="JAUSUG010000005">
    <property type="protein sequence ID" value="MDQ0254191.1"/>
    <property type="molecule type" value="Genomic_DNA"/>
</dbReference>
<name>A0ABT9ZSH9_9BACI</name>
<proteinExistence type="predicted"/>
<keyword evidence="1" id="KW-0251">Elongation factor</keyword>
<gene>
    <name evidence="1" type="ORF">J2S74_001566</name>
</gene>